<dbReference type="Proteomes" id="UP000030643">
    <property type="component" value="Unassembled WGS sequence"/>
</dbReference>
<feature type="domain" description="Flavodoxin-like" evidence="1">
    <location>
        <begin position="3"/>
        <end position="122"/>
    </location>
</feature>
<accession>A0A069CSN5</accession>
<dbReference type="GO" id="GO:0010181">
    <property type="term" value="F:FMN binding"/>
    <property type="evidence" value="ECO:0007669"/>
    <property type="project" value="InterPro"/>
</dbReference>
<evidence type="ECO:0000313" key="3">
    <source>
        <dbReference type="Proteomes" id="UP000030643"/>
    </source>
</evidence>
<dbReference type="RefSeq" id="WP_045476621.1">
    <property type="nucleotide sequence ID" value="NZ_DF820488.1"/>
</dbReference>
<dbReference type="OrthoDB" id="9806505at2"/>
<dbReference type="EMBL" id="DF820488">
    <property type="protein sequence ID" value="GAK30800.1"/>
    <property type="molecule type" value="Genomic_DNA"/>
</dbReference>
<dbReference type="AlphaFoldDB" id="A0A069CSN5"/>
<dbReference type="Gene3D" id="3.40.50.360">
    <property type="match status" value="1"/>
</dbReference>
<evidence type="ECO:0000313" key="2">
    <source>
        <dbReference type="EMBL" id="GAK30800.1"/>
    </source>
</evidence>
<sequence length="150" mass="17127">MKPLTIFFSMSGTTKKAAESIQKQVGGDLVEIVPLNPYPADYESYVAVAKSEFDHQIIAKIENNISSLEDYDTIFIGFPTWYQQPPMIIHRLLQMNLSNKKIIPFTTSMSTDINSSTAMIRKLLLDSTVIVEDGFRYTPQDLKRQLQKYI</sequence>
<dbReference type="SUPFAM" id="SSF52218">
    <property type="entry name" value="Flavoproteins"/>
    <property type="match status" value="1"/>
</dbReference>
<dbReference type="PANTHER" id="PTHR39201:SF1">
    <property type="entry name" value="FLAVODOXIN-LIKE DOMAIN-CONTAINING PROTEIN"/>
    <property type="match status" value="1"/>
</dbReference>
<dbReference type="PANTHER" id="PTHR39201">
    <property type="entry name" value="EXPORTED PROTEIN-RELATED"/>
    <property type="match status" value="1"/>
</dbReference>
<dbReference type="InterPro" id="IPR029039">
    <property type="entry name" value="Flavoprotein-like_sf"/>
</dbReference>
<dbReference type="eggNOG" id="COG0716">
    <property type="taxonomic scope" value="Bacteria"/>
</dbReference>
<protein>
    <recommendedName>
        <fullName evidence="1">Flavodoxin-like domain-containing protein</fullName>
    </recommendedName>
</protein>
<dbReference type="STRING" id="1329250.WOSG25_050720"/>
<gene>
    <name evidence="2" type="ORF">WOSG25_050720</name>
</gene>
<proteinExistence type="predicted"/>
<name>A0A069CSN5_WEIOS</name>
<organism evidence="2 3">
    <name type="scientific">Weissella oryzae (strain DSM 25784 / JCM 18191 / LMG 30913 / SG25)</name>
    <dbReference type="NCBI Taxonomy" id="1329250"/>
    <lineage>
        <taxon>Bacteria</taxon>
        <taxon>Bacillati</taxon>
        <taxon>Bacillota</taxon>
        <taxon>Bacilli</taxon>
        <taxon>Lactobacillales</taxon>
        <taxon>Lactobacillaceae</taxon>
        <taxon>Weissella</taxon>
    </lineage>
</organism>
<evidence type="ECO:0000259" key="1">
    <source>
        <dbReference type="Pfam" id="PF12682"/>
    </source>
</evidence>
<dbReference type="InterPro" id="IPR008254">
    <property type="entry name" value="Flavodoxin/NO_synth"/>
</dbReference>
<reference evidence="3" key="1">
    <citation type="journal article" date="2014" name="Genome Announc.">
        <title>Draft genome sequence of Weissella oryzae SG25T, isolated from fermented rice grains.</title>
        <authorList>
            <person name="Tanizawa Y."/>
            <person name="Fujisawa T."/>
            <person name="Mochizuki T."/>
            <person name="Kaminuma E."/>
            <person name="Suzuki Y."/>
            <person name="Nakamura Y."/>
            <person name="Tohno M."/>
        </authorList>
    </citation>
    <scope>NUCLEOTIDE SEQUENCE [LARGE SCALE GENOMIC DNA]</scope>
    <source>
        <strain evidence="3">DSM 25784 / JCM 18191 / LMG 30913 / SG25</strain>
    </source>
</reference>
<dbReference type="GO" id="GO:0016651">
    <property type="term" value="F:oxidoreductase activity, acting on NAD(P)H"/>
    <property type="evidence" value="ECO:0007669"/>
    <property type="project" value="UniProtKB-ARBA"/>
</dbReference>
<dbReference type="Pfam" id="PF12682">
    <property type="entry name" value="Flavodoxin_4"/>
    <property type="match status" value="1"/>
</dbReference>
<keyword evidence="3" id="KW-1185">Reference proteome</keyword>